<dbReference type="RefSeq" id="WP_103683912.1">
    <property type="nucleotide sequence ID" value="NZ_PQGG01000018.1"/>
</dbReference>
<comment type="similarity">
    <text evidence="1">Belongs to the short-chain dehydrogenases/reductases (SDR) family.</text>
</comment>
<proteinExistence type="inferred from homology"/>
<evidence type="ECO:0000259" key="3">
    <source>
        <dbReference type="SMART" id="SM00822"/>
    </source>
</evidence>
<dbReference type="NCBIfam" id="NF005559">
    <property type="entry name" value="PRK07231.1"/>
    <property type="match status" value="1"/>
</dbReference>
<evidence type="ECO:0000256" key="1">
    <source>
        <dbReference type="ARBA" id="ARBA00006484"/>
    </source>
</evidence>
<dbReference type="PANTHER" id="PTHR43639">
    <property type="entry name" value="OXIDOREDUCTASE, SHORT-CHAIN DEHYDROGENASE/REDUCTASE FAMILY (AFU_ORTHOLOGUE AFUA_5G02870)"/>
    <property type="match status" value="1"/>
</dbReference>
<name>A0A2S4HH37_9GAMM</name>
<dbReference type="InterPro" id="IPR057326">
    <property type="entry name" value="KR_dom"/>
</dbReference>
<sequence length="264" mass="27686">MSIQQLFSLDGEVALVSGAGRGIGRAIAIAFAEAGASLVCAARTQADIDETAALCNAALREHHPNSTANAIALTCDVSDESALDALVSQSTEAFGKISILINNAGGAYPNDPLKTTAKTFNRDFNFNVTSAFNLTRLCHPYLVQNKGKVINIISASSRYSQAGFSSYGTAKAALEQLTKLLAADFAPAIRVNGISPGTILTEALAQYLNDEVQEKMTALTPMKSLGEPQDIAAAALYLASPAARWVTGKIIEVDGGAESTTWPF</sequence>
<dbReference type="InterPro" id="IPR002347">
    <property type="entry name" value="SDR_fam"/>
</dbReference>
<dbReference type="SMART" id="SM00822">
    <property type="entry name" value="PKS_KR"/>
    <property type="match status" value="1"/>
</dbReference>
<accession>A0A2S4HH37</accession>
<dbReference type="PROSITE" id="PS00061">
    <property type="entry name" value="ADH_SHORT"/>
    <property type="match status" value="1"/>
</dbReference>
<dbReference type="AlphaFoldDB" id="A0A2S4HH37"/>
<keyword evidence="2" id="KW-0560">Oxidoreductase</keyword>
<dbReference type="PANTHER" id="PTHR43639:SF1">
    <property type="entry name" value="SHORT-CHAIN DEHYDROGENASE_REDUCTASE FAMILY PROTEIN"/>
    <property type="match status" value="1"/>
</dbReference>
<protein>
    <submittedName>
        <fullName evidence="4">Short-chain dehydrogenase</fullName>
    </submittedName>
</protein>
<feature type="domain" description="Ketoreductase" evidence="3">
    <location>
        <begin position="12"/>
        <end position="197"/>
    </location>
</feature>
<evidence type="ECO:0000256" key="2">
    <source>
        <dbReference type="ARBA" id="ARBA00023002"/>
    </source>
</evidence>
<evidence type="ECO:0000313" key="4">
    <source>
        <dbReference type="EMBL" id="POP53305.1"/>
    </source>
</evidence>
<dbReference type="PRINTS" id="PR00081">
    <property type="entry name" value="GDHRDH"/>
</dbReference>
<dbReference type="EMBL" id="PQGG01000018">
    <property type="protein sequence ID" value="POP53305.1"/>
    <property type="molecule type" value="Genomic_DNA"/>
</dbReference>
<organism evidence="4 5">
    <name type="scientific">Zhongshania marina</name>
    <dbReference type="NCBI Taxonomy" id="2304603"/>
    <lineage>
        <taxon>Bacteria</taxon>
        <taxon>Pseudomonadati</taxon>
        <taxon>Pseudomonadota</taxon>
        <taxon>Gammaproteobacteria</taxon>
        <taxon>Cellvibrionales</taxon>
        <taxon>Spongiibacteraceae</taxon>
        <taxon>Zhongshania</taxon>
    </lineage>
</organism>
<dbReference type="PRINTS" id="PR00080">
    <property type="entry name" value="SDRFAMILY"/>
</dbReference>
<evidence type="ECO:0000313" key="5">
    <source>
        <dbReference type="Proteomes" id="UP000237222"/>
    </source>
</evidence>
<dbReference type="OrthoDB" id="9775864at2"/>
<dbReference type="CDD" id="cd05233">
    <property type="entry name" value="SDR_c"/>
    <property type="match status" value="1"/>
</dbReference>
<dbReference type="SUPFAM" id="SSF51735">
    <property type="entry name" value="NAD(P)-binding Rossmann-fold domains"/>
    <property type="match status" value="1"/>
</dbReference>
<dbReference type="Pfam" id="PF13561">
    <property type="entry name" value="adh_short_C2"/>
    <property type="match status" value="1"/>
</dbReference>
<dbReference type="FunFam" id="3.40.50.720:FF:000084">
    <property type="entry name" value="Short-chain dehydrogenase reductase"/>
    <property type="match status" value="1"/>
</dbReference>
<dbReference type="Gene3D" id="3.40.50.720">
    <property type="entry name" value="NAD(P)-binding Rossmann-like Domain"/>
    <property type="match status" value="1"/>
</dbReference>
<gene>
    <name evidence="4" type="ORF">C0068_07695</name>
</gene>
<dbReference type="InterPro" id="IPR020904">
    <property type="entry name" value="Sc_DH/Rdtase_CS"/>
</dbReference>
<dbReference type="Proteomes" id="UP000237222">
    <property type="component" value="Unassembled WGS sequence"/>
</dbReference>
<dbReference type="InterPro" id="IPR036291">
    <property type="entry name" value="NAD(P)-bd_dom_sf"/>
</dbReference>
<comment type="caution">
    <text evidence="4">The sequence shown here is derived from an EMBL/GenBank/DDBJ whole genome shotgun (WGS) entry which is preliminary data.</text>
</comment>
<reference evidence="4" key="1">
    <citation type="submission" date="2018-01" db="EMBL/GenBank/DDBJ databases">
        <authorList>
            <person name="Yu X.-D."/>
        </authorList>
    </citation>
    <scope>NUCLEOTIDE SEQUENCE</scope>
    <source>
        <strain evidence="4">ZX-21</strain>
    </source>
</reference>
<dbReference type="GO" id="GO:0016491">
    <property type="term" value="F:oxidoreductase activity"/>
    <property type="evidence" value="ECO:0007669"/>
    <property type="project" value="UniProtKB-KW"/>
</dbReference>